<dbReference type="GO" id="GO:0002376">
    <property type="term" value="P:immune system process"/>
    <property type="evidence" value="ECO:0007669"/>
    <property type="project" value="UniProtKB-KW"/>
</dbReference>
<dbReference type="AlphaFoldDB" id="A0A8J4TTA2"/>
<keyword evidence="2" id="KW-1003">Cell membrane</keyword>
<proteinExistence type="predicted"/>
<evidence type="ECO:0000256" key="2">
    <source>
        <dbReference type="ARBA" id="ARBA00022475"/>
    </source>
</evidence>
<keyword evidence="9" id="KW-0675">Receptor</keyword>
<evidence type="ECO:0000313" key="10">
    <source>
        <dbReference type="Proteomes" id="UP000727407"/>
    </source>
</evidence>
<feature type="domain" description="Ig-like" evidence="8">
    <location>
        <begin position="4"/>
        <end position="98"/>
    </location>
</feature>
<dbReference type="Proteomes" id="UP000727407">
    <property type="component" value="Unassembled WGS sequence"/>
</dbReference>
<evidence type="ECO:0000256" key="1">
    <source>
        <dbReference type="ARBA" id="ARBA00004236"/>
    </source>
</evidence>
<comment type="subcellular location">
    <subcellularLocation>
        <location evidence="1">Cell membrane</location>
    </subcellularLocation>
</comment>
<keyword evidence="5" id="KW-0472">Membrane</keyword>
<keyword evidence="10" id="KW-1185">Reference proteome</keyword>
<evidence type="ECO:0000256" key="3">
    <source>
        <dbReference type="ARBA" id="ARBA00022729"/>
    </source>
</evidence>
<reference evidence="9" key="1">
    <citation type="submission" date="2020-07" db="EMBL/GenBank/DDBJ databases">
        <title>Clarias magur genome sequencing, assembly and annotation.</title>
        <authorList>
            <person name="Kushwaha B."/>
            <person name="Kumar R."/>
            <person name="Das P."/>
            <person name="Joshi C.G."/>
            <person name="Kumar D."/>
            <person name="Nagpure N.S."/>
            <person name="Pandey M."/>
            <person name="Agarwal S."/>
            <person name="Srivastava S."/>
            <person name="Singh M."/>
            <person name="Sahoo L."/>
            <person name="Jayasankar P."/>
            <person name="Meher P.K."/>
            <person name="Koringa P.G."/>
            <person name="Iquebal M.A."/>
            <person name="Das S.P."/>
            <person name="Bit A."/>
            <person name="Patnaik S."/>
            <person name="Patel N."/>
            <person name="Shah T.M."/>
            <person name="Hinsu A."/>
            <person name="Jena J.K."/>
        </authorList>
    </citation>
    <scope>NUCLEOTIDE SEQUENCE</scope>
    <source>
        <strain evidence="9">CIFAMagur01</strain>
        <tissue evidence="9">Testis</tissue>
    </source>
</reference>
<dbReference type="SUPFAM" id="SSF48726">
    <property type="entry name" value="Immunoglobulin"/>
    <property type="match status" value="1"/>
</dbReference>
<dbReference type="SMART" id="SM00409">
    <property type="entry name" value="IG"/>
    <property type="match status" value="1"/>
</dbReference>
<dbReference type="SMART" id="SM00406">
    <property type="entry name" value="IGv"/>
    <property type="match status" value="1"/>
</dbReference>
<evidence type="ECO:0000256" key="6">
    <source>
        <dbReference type="ARBA" id="ARBA00023157"/>
    </source>
</evidence>
<keyword evidence="3" id="KW-0732">Signal</keyword>
<dbReference type="CDD" id="cd00099">
    <property type="entry name" value="IgV"/>
    <property type="match status" value="1"/>
</dbReference>
<evidence type="ECO:0000256" key="5">
    <source>
        <dbReference type="ARBA" id="ARBA00023136"/>
    </source>
</evidence>
<dbReference type="GO" id="GO:0005886">
    <property type="term" value="C:plasma membrane"/>
    <property type="evidence" value="ECO:0007669"/>
    <property type="project" value="UniProtKB-SubCell"/>
</dbReference>
<keyword evidence="7" id="KW-0325">Glycoprotein</keyword>
<sequence length="116" mass="12807">SAQMSVINQPNSVISAAPGDNVTLNCFRKEEGNTEAVVWYKQAVGHQPRVMVTVHKLAQNPVFEDEFNSPRFTVQTLKGNCSLEINNVEAADEAMYYCGLKKIVILFAKGAFLSVK</sequence>
<dbReference type="InterPro" id="IPR013106">
    <property type="entry name" value="Ig_V-set"/>
</dbReference>
<dbReference type="InterPro" id="IPR036179">
    <property type="entry name" value="Ig-like_dom_sf"/>
</dbReference>
<accession>A0A8J4TTA2</accession>
<dbReference type="InterPro" id="IPR003599">
    <property type="entry name" value="Ig_sub"/>
</dbReference>
<protein>
    <submittedName>
        <fullName evidence="9">Putative immune-type receptor 15a</fullName>
    </submittedName>
</protein>
<comment type="caution">
    <text evidence="9">The sequence shown here is derived from an EMBL/GenBank/DDBJ whole genome shotgun (WGS) entry which is preliminary data.</text>
</comment>
<dbReference type="GO" id="GO:0009617">
    <property type="term" value="P:response to bacterium"/>
    <property type="evidence" value="ECO:0007669"/>
    <property type="project" value="TreeGrafter"/>
</dbReference>
<keyword evidence="6" id="KW-1015">Disulfide bond</keyword>
<organism evidence="9 10">
    <name type="scientific">Clarias magur</name>
    <name type="common">Asian catfish</name>
    <name type="synonym">Macropteronotus magur</name>
    <dbReference type="NCBI Taxonomy" id="1594786"/>
    <lineage>
        <taxon>Eukaryota</taxon>
        <taxon>Metazoa</taxon>
        <taxon>Chordata</taxon>
        <taxon>Craniata</taxon>
        <taxon>Vertebrata</taxon>
        <taxon>Euteleostomi</taxon>
        <taxon>Actinopterygii</taxon>
        <taxon>Neopterygii</taxon>
        <taxon>Teleostei</taxon>
        <taxon>Ostariophysi</taxon>
        <taxon>Siluriformes</taxon>
        <taxon>Clariidae</taxon>
        <taxon>Clarias</taxon>
    </lineage>
</organism>
<dbReference type="EMBL" id="QNUK01000403">
    <property type="protein sequence ID" value="KAF5893933.1"/>
    <property type="molecule type" value="Genomic_DNA"/>
</dbReference>
<evidence type="ECO:0000259" key="8">
    <source>
        <dbReference type="PROSITE" id="PS50835"/>
    </source>
</evidence>
<dbReference type="PANTHER" id="PTHR19433">
    <property type="entry name" value="T-CELL RECEPTOR ALPHA CHAIN V REGION-RELATED"/>
    <property type="match status" value="1"/>
</dbReference>
<feature type="non-terminal residue" evidence="9">
    <location>
        <position position="1"/>
    </location>
</feature>
<dbReference type="InterPro" id="IPR013783">
    <property type="entry name" value="Ig-like_fold"/>
</dbReference>
<dbReference type="OrthoDB" id="8947657at2759"/>
<dbReference type="Pfam" id="PF07686">
    <property type="entry name" value="V-set"/>
    <property type="match status" value="1"/>
</dbReference>
<evidence type="ECO:0000256" key="4">
    <source>
        <dbReference type="ARBA" id="ARBA00022859"/>
    </source>
</evidence>
<evidence type="ECO:0000313" key="9">
    <source>
        <dbReference type="EMBL" id="KAF5893933.1"/>
    </source>
</evidence>
<evidence type="ECO:0000256" key="7">
    <source>
        <dbReference type="ARBA" id="ARBA00023180"/>
    </source>
</evidence>
<dbReference type="InterPro" id="IPR007110">
    <property type="entry name" value="Ig-like_dom"/>
</dbReference>
<dbReference type="InterPro" id="IPR052051">
    <property type="entry name" value="TCR_complex_component"/>
</dbReference>
<dbReference type="PANTHER" id="PTHR19433:SF133">
    <property type="entry name" value="IMMUNE-TYPE RECEPTOR 5 PRECURSOR-RELATED"/>
    <property type="match status" value="1"/>
</dbReference>
<keyword evidence="4" id="KW-0391">Immunity</keyword>
<dbReference type="PROSITE" id="PS50835">
    <property type="entry name" value="IG_LIKE"/>
    <property type="match status" value="1"/>
</dbReference>
<gene>
    <name evidence="9" type="ORF">DAT39_016360</name>
</gene>
<name>A0A8J4TTA2_CLAMG</name>
<dbReference type="Gene3D" id="2.60.40.10">
    <property type="entry name" value="Immunoglobulins"/>
    <property type="match status" value="1"/>
</dbReference>
<feature type="non-terminal residue" evidence="9">
    <location>
        <position position="116"/>
    </location>
</feature>